<accession>A0A2T2XFP1</accession>
<evidence type="ECO:0000256" key="1">
    <source>
        <dbReference type="SAM" id="Coils"/>
    </source>
</evidence>
<dbReference type="Proteomes" id="UP000242972">
    <property type="component" value="Unassembled WGS sequence"/>
</dbReference>
<dbReference type="NCBIfam" id="NF045650">
    <property type="entry name" value="CD1247_Nterm"/>
    <property type="match status" value="1"/>
</dbReference>
<proteinExistence type="predicted"/>
<dbReference type="InterPro" id="IPR054688">
    <property type="entry name" value="CD1247_N"/>
</dbReference>
<name>A0A2T2XFP1_9FIRM</name>
<gene>
    <name evidence="2" type="ORF">C7B46_10305</name>
</gene>
<evidence type="ECO:0008006" key="4">
    <source>
        <dbReference type="Google" id="ProtNLM"/>
    </source>
</evidence>
<comment type="caution">
    <text evidence="2">The sequence shown here is derived from an EMBL/GenBank/DDBJ whole genome shotgun (WGS) entry which is preliminary data.</text>
</comment>
<sequence length="159" mass="18292">MADLRRRVSYLSGMAERYDLADQGREGKILAEVVEVLRELSLDVEEVQANQVELEEYVEEIDSDLMTLEEDVYVGATEEMDDDDDDDLRIEEDDDEGYIELECPVCHQDSFYNEALFDEDGIQLSCPHCGNIVFDSDEDCIVMDDDDDDDDDGFDKEYL</sequence>
<organism evidence="2 3">
    <name type="scientific">Sulfobacillus benefaciens</name>
    <dbReference type="NCBI Taxonomy" id="453960"/>
    <lineage>
        <taxon>Bacteria</taxon>
        <taxon>Bacillati</taxon>
        <taxon>Bacillota</taxon>
        <taxon>Clostridia</taxon>
        <taxon>Eubacteriales</taxon>
        <taxon>Clostridiales Family XVII. Incertae Sedis</taxon>
        <taxon>Sulfobacillus</taxon>
    </lineage>
</organism>
<dbReference type="AlphaFoldDB" id="A0A2T2XFP1"/>
<dbReference type="EMBL" id="PXYW01000022">
    <property type="protein sequence ID" value="PSR33325.1"/>
    <property type="molecule type" value="Genomic_DNA"/>
</dbReference>
<reference evidence="2 3" key="1">
    <citation type="journal article" date="2014" name="BMC Genomics">
        <title>Comparison of environmental and isolate Sulfobacillus genomes reveals diverse carbon, sulfur, nitrogen, and hydrogen metabolisms.</title>
        <authorList>
            <person name="Justice N.B."/>
            <person name="Norman A."/>
            <person name="Brown C.T."/>
            <person name="Singh A."/>
            <person name="Thomas B.C."/>
            <person name="Banfield J.F."/>
        </authorList>
    </citation>
    <scope>NUCLEOTIDE SEQUENCE [LARGE SCALE GENOMIC DNA]</scope>
    <source>
        <strain evidence="2">AMDSBA4</strain>
    </source>
</reference>
<evidence type="ECO:0000313" key="2">
    <source>
        <dbReference type="EMBL" id="PSR33325.1"/>
    </source>
</evidence>
<evidence type="ECO:0000313" key="3">
    <source>
        <dbReference type="Proteomes" id="UP000242972"/>
    </source>
</evidence>
<keyword evidence="1" id="KW-0175">Coiled coil</keyword>
<feature type="coiled-coil region" evidence="1">
    <location>
        <begin position="30"/>
        <end position="57"/>
    </location>
</feature>
<protein>
    <recommendedName>
        <fullName evidence="4">AraC family transcriptional regulator</fullName>
    </recommendedName>
</protein>